<protein>
    <recommendedName>
        <fullName evidence="4">DUF2029 domain-containing protein</fullName>
    </recommendedName>
</protein>
<sequence length="411" mass="42555">MRVTSEIVPGPETSSSPTWLERETARLHTDSPRLAAGLQHLAERPALVLLPLAVVILGTLGAVVPGGDAEWFRIAGLSMLGPRLLDVFGAPGLQIGPLYLLSLGAATAATDWLPEPSMRFVLAAGQGALVLAYALAVTRRAASATGARALPAQWAVGLALVLGGLLAESVGNGHPEEILLGLLLAHAALEAARARPRTVGVLLALAVAVKIWGVLGAPVALVGRRPRTVVVAGAVGGLLAALVYGPFFLWGDVQTFSFSWGIPQETVLARVVGPEASDWGLRVAQAGVAVATGAAVALRRAGSPLTVVLAVIGTRLLLDPLFLTYYAGPFLVVALLWAWTSNARPGPALRAACWSLVPTTVLVPYLLDRTVSLVTLRLVVVVVAVVALILDRRATRPGLPVLGGPDVVSTP</sequence>
<keyword evidence="1" id="KW-1133">Transmembrane helix</keyword>
<feature type="transmembrane region" description="Helical" evidence="1">
    <location>
        <begin position="373"/>
        <end position="390"/>
    </location>
</feature>
<comment type="caution">
    <text evidence="2">The sequence shown here is derived from an EMBL/GenBank/DDBJ whole genome shotgun (WGS) entry which is preliminary data.</text>
</comment>
<keyword evidence="3" id="KW-1185">Reference proteome</keyword>
<accession>A0A0A0B7R7</accession>
<proteinExistence type="predicted"/>
<organism evidence="2 3">
    <name type="scientific">Cellulomonas cellasea DSM 20118</name>
    <dbReference type="NCBI Taxonomy" id="1408250"/>
    <lineage>
        <taxon>Bacteria</taxon>
        <taxon>Bacillati</taxon>
        <taxon>Actinomycetota</taxon>
        <taxon>Actinomycetes</taxon>
        <taxon>Micrococcales</taxon>
        <taxon>Cellulomonadaceae</taxon>
        <taxon>Cellulomonas</taxon>
    </lineage>
</organism>
<keyword evidence="1" id="KW-0472">Membrane</keyword>
<feature type="transmembrane region" description="Helical" evidence="1">
    <location>
        <begin position="84"/>
        <end position="106"/>
    </location>
</feature>
<dbReference type="EMBL" id="AXNT01000032">
    <property type="protein sequence ID" value="KGM02900.1"/>
    <property type="molecule type" value="Genomic_DNA"/>
</dbReference>
<dbReference type="RefSeq" id="WP_034627333.1">
    <property type="nucleotide sequence ID" value="NZ_AXNT01000032.1"/>
</dbReference>
<evidence type="ECO:0008006" key="4">
    <source>
        <dbReference type="Google" id="ProtNLM"/>
    </source>
</evidence>
<reference evidence="2 3" key="1">
    <citation type="submission" date="2013-10" db="EMBL/GenBank/DDBJ databases">
        <authorList>
            <person name="Wang G."/>
            <person name="Zhuang W."/>
        </authorList>
    </citation>
    <scope>NUCLEOTIDE SEQUENCE [LARGE SCALE GENOMIC DNA]</scope>
    <source>
        <strain evidence="2 3">DSM 20118</strain>
    </source>
</reference>
<feature type="transmembrane region" description="Helical" evidence="1">
    <location>
        <begin position="118"/>
        <end position="137"/>
    </location>
</feature>
<feature type="transmembrane region" description="Helical" evidence="1">
    <location>
        <begin position="322"/>
        <end position="339"/>
    </location>
</feature>
<dbReference type="OrthoDB" id="4828681at2"/>
<feature type="transmembrane region" description="Helical" evidence="1">
    <location>
        <begin position="149"/>
        <end position="167"/>
    </location>
</feature>
<name>A0A0A0B7R7_9CELL</name>
<feature type="transmembrane region" description="Helical" evidence="1">
    <location>
        <begin position="351"/>
        <end position="367"/>
    </location>
</feature>
<feature type="transmembrane region" description="Helical" evidence="1">
    <location>
        <begin position="229"/>
        <end position="250"/>
    </location>
</feature>
<dbReference type="AlphaFoldDB" id="A0A0A0B7R7"/>
<evidence type="ECO:0000313" key="3">
    <source>
        <dbReference type="Proteomes" id="UP000029833"/>
    </source>
</evidence>
<feature type="transmembrane region" description="Helical" evidence="1">
    <location>
        <begin position="199"/>
        <end position="222"/>
    </location>
</feature>
<evidence type="ECO:0000313" key="2">
    <source>
        <dbReference type="EMBL" id="KGM02900.1"/>
    </source>
</evidence>
<keyword evidence="1" id="KW-0812">Transmembrane</keyword>
<dbReference type="Proteomes" id="UP000029833">
    <property type="component" value="Unassembled WGS sequence"/>
</dbReference>
<gene>
    <name evidence="2" type="ORF">Q760_10770</name>
</gene>
<feature type="transmembrane region" description="Helical" evidence="1">
    <location>
        <begin position="46"/>
        <end position="64"/>
    </location>
</feature>
<evidence type="ECO:0000256" key="1">
    <source>
        <dbReference type="SAM" id="Phobius"/>
    </source>
</evidence>